<dbReference type="Gene3D" id="2.160.20.10">
    <property type="entry name" value="Single-stranded right-handed beta-helix, Pectin lyase-like"/>
    <property type="match status" value="1"/>
</dbReference>
<evidence type="ECO:0008006" key="3">
    <source>
        <dbReference type="Google" id="ProtNLM"/>
    </source>
</evidence>
<gene>
    <name evidence="1" type="ORF">ACFPQA_02930</name>
</gene>
<dbReference type="InterPro" id="IPR012334">
    <property type="entry name" value="Pectin_lyas_fold"/>
</dbReference>
<dbReference type="InterPro" id="IPR006626">
    <property type="entry name" value="PbH1"/>
</dbReference>
<dbReference type="Gene3D" id="2.60.40.10">
    <property type="entry name" value="Immunoglobulins"/>
    <property type="match status" value="1"/>
</dbReference>
<organism evidence="1 2">
    <name type="scientific">Marinobacter koreensis</name>
    <dbReference type="NCBI Taxonomy" id="335974"/>
    <lineage>
        <taxon>Bacteria</taxon>
        <taxon>Pseudomonadati</taxon>
        <taxon>Pseudomonadota</taxon>
        <taxon>Gammaproteobacteria</taxon>
        <taxon>Pseudomonadales</taxon>
        <taxon>Marinobacteraceae</taxon>
        <taxon>Marinobacter</taxon>
    </lineage>
</organism>
<dbReference type="SUPFAM" id="SSF51126">
    <property type="entry name" value="Pectin lyase-like"/>
    <property type="match status" value="1"/>
</dbReference>
<proteinExistence type="predicted"/>
<dbReference type="RefSeq" id="WP_248158197.1">
    <property type="nucleotide sequence ID" value="NZ_JAKZAJ010000003.1"/>
</dbReference>
<comment type="caution">
    <text evidence="1">The sequence shown here is derived from an EMBL/GenBank/DDBJ whole genome shotgun (WGS) entry which is preliminary data.</text>
</comment>
<evidence type="ECO:0000313" key="2">
    <source>
        <dbReference type="Proteomes" id="UP001596055"/>
    </source>
</evidence>
<dbReference type="InterPro" id="IPR011050">
    <property type="entry name" value="Pectin_lyase_fold/virulence"/>
</dbReference>
<protein>
    <recommendedName>
        <fullName evidence="3">Right handed beta helix domain-containing protein</fullName>
    </recommendedName>
</protein>
<accession>A0ABW0RIB0</accession>
<evidence type="ECO:0000313" key="1">
    <source>
        <dbReference type="EMBL" id="MFC5543996.1"/>
    </source>
</evidence>
<dbReference type="SMART" id="SM00710">
    <property type="entry name" value="PbH1"/>
    <property type="match status" value="3"/>
</dbReference>
<dbReference type="InterPro" id="IPR013783">
    <property type="entry name" value="Ig-like_fold"/>
</dbReference>
<keyword evidence="2" id="KW-1185">Reference proteome</keyword>
<sequence length="609" mass="65366">MLSTSLNISLPRFFVAALLMFCVIPSALALQPKLAFSDLISGPDVGLGDPRGSGVVVTVWGQNLGSTQDESKIEFCDSTSVCRKGFVFYWKNADGNLPSGPSDLFKSHRMQEIAFSIPKSAPGAGEIKVTVNNQTSQLPFTVRSGNIYHVMKSGNDEAGDGSFSSPWATVAKADGIATAGDTIYIHDVDTYGDNQTGRVFYNNRGFKANTKNQFVYASYPGTRARLYGKIGVHMYLTTGIVSSKLSVFTSNCPDETLDGCVERGTVGITPSDWGRVIGNELTDRPGMCSSGQAGAISGGIDHVEGAKVFGNYIHDYGCPRTGKLHHTTYFTIRDNQNDKTIASWELGWNFLINNHAKNGLHFYDENVGSGTECGDLSTNMRIHDNVIQNQGGAGIQVESACGWTQNTYIENNILINVGLPIDTDCSFNCGNVSSAIVVGDQTDHGLLGNVYISNNTVYGWDSKKQTDTLAACIVLRGSGDSAKVFFNDNICTNFHDSEFVKTHSFSPSVDHSDNISGSNNIFYIANSSLNNSGSVPSSFDRSIFSDPLISLYNSLISIEEASPALGKSGSSLSFDIYGTKRPSSGSALGAVEYKSLSTPPSPPESLKVD</sequence>
<dbReference type="Proteomes" id="UP001596055">
    <property type="component" value="Unassembled WGS sequence"/>
</dbReference>
<reference evidence="2" key="1">
    <citation type="journal article" date="2019" name="Int. J. Syst. Evol. Microbiol.">
        <title>The Global Catalogue of Microorganisms (GCM) 10K type strain sequencing project: providing services to taxonomists for standard genome sequencing and annotation.</title>
        <authorList>
            <consortium name="The Broad Institute Genomics Platform"/>
            <consortium name="The Broad Institute Genome Sequencing Center for Infectious Disease"/>
            <person name="Wu L."/>
            <person name="Ma J."/>
        </authorList>
    </citation>
    <scope>NUCLEOTIDE SEQUENCE [LARGE SCALE GENOMIC DNA]</scope>
    <source>
        <strain evidence="2">CGMCC 4.1799</strain>
    </source>
</reference>
<name>A0ABW0RIB0_9GAMM</name>
<dbReference type="EMBL" id="JBHSNL010000001">
    <property type="protein sequence ID" value="MFC5543996.1"/>
    <property type="molecule type" value="Genomic_DNA"/>
</dbReference>